<proteinExistence type="predicted"/>
<gene>
    <name evidence="1" type="ORF">SPHINGO391_480079</name>
</gene>
<dbReference type="SUPFAM" id="SSF69279">
    <property type="entry name" value="Phage tail proteins"/>
    <property type="match status" value="1"/>
</dbReference>
<dbReference type="Proteomes" id="UP000326857">
    <property type="component" value="Unassembled WGS sequence"/>
</dbReference>
<accession>A0A5E7ZYZ3</accession>
<name>A0A5E7ZYZ3_9SPHN</name>
<dbReference type="RefSeq" id="WP_151991521.1">
    <property type="nucleotide sequence ID" value="NZ_LR701528.1"/>
</dbReference>
<protein>
    <submittedName>
        <fullName evidence="1">Late control protein</fullName>
    </submittedName>
</protein>
<organism evidence="1 2">
    <name type="scientific">Sphingomonas aurantiaca</name>
    <dbReference type="NCBI Taxonomy" id="185949"/>
    <lineage>
        <taxon>Bacteria</taxon>
        <taxon>Pseudomonadati</taxon>
        <taxon>Pseudomonadota</taxon>
        <taxon>Alphaproteobacteria</taxon>
        <taxon>Sphingomonadales</taxon>
        <taxon>Sphingomonadaceae</taxon>
        <taxon>Sphingomonas</taxon>
    </lineage>
</organism>
<evidence type="ECO:0000313" key="1">
    <source>
        <dbReference type="EMBL" id="VVT24259.1"/>
    </source>
</evidence>
<dbReference type="AlphaFoldDB" id="A0A5E7ZYZ3"/>
<reference evidence="1 2" key="1">
    <citation type="submission" date="2019-09" db="EMBL/GenBank/DDBJ databases">
        <authorList>
            <person name="Dittami M. S."/>
        </authorList>
    </citation>
    <scope>NUCLEOTIDE SEQUENCE [LARGE SCALE GENOMIC DNA]</scope>
    <source>
        <strain evidence="1">SPHINGO391</strain>
    </source>
</reference>
<dbReference type="Pfam" id="PF05954">
    <property type="entry name" value="Phage_GPD"/>
    <property type="match status" value="1"/>
</dbReference>
<evidence type="ECO:0000313" key="2">
    <source>
        <dbReference type="Proteomes" id="UP000326857"/>
    </source>
</evidence>
<sequence>MISNIAAVRVVVDGMDITPTLEGKVPQPNGRPPRRRLVSLGISEKRGEEADQLDLVIDDTDGAVALPPTGAKIHVWLGWKQGSDVVAGLVDKGWFIVDEVAHGGPPDLVTIRARSADFTGDLKTRREKGWHGTTLGAIVAEIAQRHQLTPRCAASLASIPITAKAQNRESDLAFLRRLGRERGAVAKIARGVLIFSPISAGVTATGKPIATVTIARRDGDAHQYSRQKREDVPGVKATWHDRKSGKRQHFVAGKAEGAKSLSRVYANETDAQAAANAANGRAGREPVSLSLTLALGRPDIHPETKAIVTGFKTAINATAWLVGEVSHTFGDRGYVTALKLEASRPA</sequence>
<dbReference type="EMBL" id="CABVLI010000043">
    <property type="protein sequence ID" value="VVT24259.1"/>
    <property type="molecule type" value="Genomic_DNA"/>
</dbReference>